<dbReference type="EMBL" id="JWYV01000001">
    <property type="protein sequence ID" value="KKD01375.1"/>
    <property type="molecule type" value="Genomic_DNA"/>
</dbReference>
<reference evidence="1 2" key="1">
    <citation type="submission" date="2014-12" db="EMBL/GenBank/DDBJ databases">
        <title>Mercury Reductase activity and rhizosphere competence traits in the genome of root associated Photobacterium halotolerans MELD1.</title>
        <authorList>
            <person name="Mathew D.C."/>
            <person name="Huang C.-C."/>
        </authorList>
    </citation>
    <scope>NUCLEOTIDE SEQUENCE [LARGE SCALE GENOMIC DNA]</scope>
    <source>
        <strain evidence="1 2">MELD1</strain>
    </source>
</reference>
<dbReference type="RefSeq" id="WP_046218704.1">
    <property type="nucleotide sequence ID" value="NZ_JWYV01000001.1"/>
</dbReference>
<evidence type="ECO:0000313" key="1">
    <source>
        <dbReference type="EMBL" id="KKD01375.1"/>
    </source>
</evidence>
<comment type="caution">
    <text evidence="1">The sequence shown here is derived from an EMBL/GenBank/DDBJ whole genome shotgun (WGS) entry which is preliminary data.</text>
</comment>
<dbReference type="AlphaFoldDB" id="A0A0F5VIQ2"/>
<organism evidence="1 2">
    <name type="scientific">Photobacterium halotolerans</name>
    <dbReference type="NCBI Taxonomy" id="265726"/>
    <lineage>
        <taxon>Bacteria</taxon>
        <taxon>Pseudomonadati</taxon>
        <taxon>Pseudomonadota</taxon>
        <taxon>Gammaproteobacteria</taxon>
        <taxon>Vibrionales</taxon>
        <taxon>Vibrionaceae</taxon>
        <taxon>Photobacterium</taxon>
    </lineage>
</organism>
<sequence>MTIKIENIVAIGNGGDGVRVEGDVDLDIGGIRAERNGGQGVNIIKHASIMDRFGLPRDTDPKELAALLVKIQAGQTQQEKEAVVKRSSLWGKFKVGALSSTTLMANLIAISTNPQVTEIIKKLLS</sequence>
<gene>
    <name evidence="1" type="ORF">KY46_00645</name>
</gene>
<keyword evidence="2" id="KW-1185">Reference proteome</keyword>
<evidence type="ECO:0000313" key="2">
    <source>
        <dbReference type="Proteomes" id="UP000033633"/>
    </source>
</evidence>
<accession>A0A0F5VIQ2</accession>
<dbReference type="PATRIC" id="fig|265726.11.peg.138"/>
<proteinExistence type="predicted"/>
<protein>
    <submittedName>
        <fullName evidence="1">Uncharacterized protein</fullName>
    </submittedName>
</protein>
<dbReference type="Proteomes" id="UP000033633">
    <property type="component" value="Unassembled WGS sequence"/>
</dbReference>
<dbReference type="OrthoDB" id="7065245at2"/>
<name>A0A0F5VIQ2_9GAMM</name>